<evidence type="ECO:0000256" key="3">
    <source>
        <dbReference type="ARBA" id="ARBA00012922"/>
    </source>
</evidence>
<proteinExistence type="inferred from homology"/>
<dbReference type="InterPro" id="IPR000120">
    <property type="entry name" value="Amidase"/>
</dbReference>
<dbReference type="EC" id="3.5.1.4" evidence="3"/>
<dbReference type="PANTHER" id="PTHR11895:SF7">
    <property type="entry name" value="GLUTAMYL-TRNA(GLN) AMIDOTRANSFERASE SUBUNIT A, MITOCHONDRIAL"/>
    <property type="match status" value="1"/>
</dbReference>
<keyword evidence="6" id="KW-1185">Reference proteome</keyword>
<feature type="domain" description="Amidase" evidence="4">
    <location>
        <begin position="61"/>
        <end position="445"/>
    </location>
</feature>
<dbReference type="InterPro" id="IPR023631">
    <property type="entry name" value="Amidase_dom"/>
</dbReference>
<dbReference type="GO" id="GO:0004040">
    <property type="term" value="F:amidase activity"/>
    <property type="evidence" value="ECO:0007669"/>
    <property type="project" value="UniProtKB-EC"/>
</dbReference>
<accession>A0A1E3S753</accession>
<dbReference type="STRING" id="28445.BHQ20_24380"/>
<dbReference type="InterPro" id="IPR036928">
    <property type="entry name" value="AS_sf"/>
</dbReference>
<name>A0A1E3S753_MYCIE</name>
<comment type="caution">
    <text evidence="5">The sequence shown here is derived from an EMBL/GenBank/DDBJ whole genome shotgun (WGS) entry which is preliminary data.</text>
</comment>
<dbReference type="SUPFAM" id="SSF75304">
    <property type="entry name" value="Amidase signature (AS) enzymes"/>
    <property type="match status" value="1"/>
</dbReference>
<evidence type="ECO:0000313" key="5">
    <source>
        <dbReference type="EMBL" id="ORA99127.1"/>
    </source>
</evidence>
<evidence type="ECO:0000256" key="1">
    <source>
        <dbReference type="ARBA" id="ARBA00001311"/>
    </source>
</evidence>
<evidence type="ECO:0000256" key="2">
    <source>
        <dbReference type="ARBA" id="ARBA00009199"/>
    </source>
</evidence>
<comment type="catalytic activity">
    <reaction evidence="1">
        <text>a monocarboxylic acid amide + H2O = a monocarboxylate + NH4(+)</text>
        <dbReference type="Rhea" id="RHEA:12020"/>
        <dbReference type="ChEBI" id="CHEBI:15377"/>
        <dbReference type="ChEBI" id="CHEBI:28938"/>
        <dbReference type="ChEBI" id="CHEBI:35757"/>
        <dbReference type="ChEBI" id="CHEBI:83628"/>
        <dbReference type="EC" id="3.5.1.4"/>
    </reaction>
</comment>
<gene>
    <name evidence="5" type="ORF">BST27_19780</name>
</gene>
<evidence type="ECO:0000259" key="4">
    <source>
        <dbReference type="Pfam" id="PF01425"/>
    </source>
</evidence>
<dbReference type="RefSeq" id="WP_069421730.1">
    <property type="nucleotide sequence ID" value="NZ_CBCRZH010000120.1"/>
</dbReference>
<dbReference type="NCBIfam" id="NF005899">
    <property type="entry name" value="PRK07869.1"/>
    <property type="match status" value="1"/>
</dbReference>
<dbReference type="OrthoDB" id="5175573at2"/>
<comment type="similarity">
    <text evidence="2">Belongs to the amidase family.</text>
</comment>
<protein>
    <recommendedName>
        <fullName evidence="3">amidase</fullName>
        <ecNumber evidence="3">3.5.1.4</ecNumber>
    </recommendedName>
</protein>
<reference evidence="5 6" key="1">
    <citation type="submission" date="2017-02" db="EMBL/GenBank/DDBJ databases">
        <title>The new phylogeny of genus Mycobacterium.</title>
        <authorList>
            <person name="Tortoli E."/>
            <person name="Trovato A."/>
            <person name="Cirillo D.M."/>
        </authorList>
    </citation>
    <scope>NUCLEOTIDE SEQUENCE [LARGE SCALE GENOMIC DNA]</scope>
    <source>
        <strain evidence="5 6">DSM 44049</strain>
    </source>
</reference>
<evidence type="ECO:0000313" key="6">
    <source>
        <dbReference type="Proteomes" id="UP000192739"/>
    </source>
</evidence>
<dbReference type="EMBL" id="MVHT01000060">
    <property type="protein sequence ID" value="ORA99127.1"/>
    <property type="molecule type" value="Genomic_DNA"/>
</dbReference>
<dbReference type="Gene3D" id="3.90.1300.10">
    <property type="entry name" value="Amidase signature (AS) domain"/>
    <property type="match status" value="1"/>
</dbReference>
<dbReference type="PROSITE" id="PS00571">
    <property type="entry name" value="AMIDASES"/>
    <property type="match status" value="1"/>
</dbReference>
<dbReference type="AlphaFoldDB" id="A0A1E3S753"/>
<dbReference type="InterPro" id="IPR020556">
    <property type="entry name" value="Amidase_CS"/>
</dbReference>
<organism evidence="5 6">
    <name type="scientific">Mycobacterium intermedium</name>
    <dbReference type="NCBI Taxonomy" id="28445"/>
    <lineage>
        <taxon>Bacteria</taxon>
        <taxon>Bacillati</taxon>
        <taxon>Actinomycetota</taxon>
        <taxon>Actinomycetes</taxon>
        <taxon>Mycobacteriales</taxon>
        <taxon>Mycobacteriaceae</taxon>
        <taxon>Mycobacterium</taxon>
        <taxon>Mycobacterium simiae complex</taxon>
    </lineage>
</organism>
<dbReference type="PANTHER" id="PTHR11895">
    <property type="entry name" value="TRANSAMIDASE"/>
    <property type="match status" value="1"/>
</dbReference>
<dbReference type="Pfam" id="PF01425">
    <property type="entry name" value="Amidase"/>
    <property type="match status" value="1"/>
</dbReference>
<sequence>MDRMHAFSNDLLADHDAMTLAVLVRDGHVSPTELVAAVRQRARRVADLAPIAFETFDGSAPSTAGPFFGVATFVKDNLDVAGMPSGHGSEAFTAKPAKSDDPYVKQLRATGLALVGKSRLPEFGFNATAEYRTGLPVRNPWNPEYSAGGSSGGAAALVASGVVPIAHANDGGGSIRIPAACTGLVGLKPTRGRHVRTSMEAVFPVKVVSEGVLTRTVRDTAEFHAAMARVWSNPHLPPLGRVEGPGSRCLRIGVTVADADGVEVHPQIRDAVERVAKVLESHGHILEPVATVGDRQFTDDFTMYWGLLATMSAAGGPIAFGRDFDVRKIDGLTEGLRRHFARNIRKAPGAIRRLRKLARSRFRHITDCDVVLSPVVAHAVPPLGHLSPTTPFDVLRTRLLQFAAFTAPNNVDGTPAISLPVALSREGLPIGVQLAGQFGGEQTLLELAYLIEAECPRPRIEETRTHGRI</sequence>
<dbReference type="Proteomes" id="UP000192739">
    <property type="component" value="Unassembled WGS sequence"/>
</dbReference>